<dbReference type="Proteomes" id="UP000182235">
    <property type="component" value="Unassembled WGS sequence"/>
</dbReference>
<proteinExistence type="predicted"/>
<sequence length="296" mass="32634">MHNGESDPSPTPTSPTQPILNRTTTDETSQSHHNRSTTSRSGRHRRALAGVPLDVHYNQAVHPHVWQSTRREWTREQLTRERELFFDTRVTGRAEVWAALSTATSLVRAGDVATAQGILDAAGITVPTGDLCDGCYDESGVLYRIPEYIAMDPVNVVQESADVNDTNTICATAAELGEEDVEHNKLAVDVDSDDDDTVDDIERRREEKGKVSERDLIKISARLSDRGGPDLTIMIGKNQTVGALARRIQAEARITGKHRVRIAYLGKILKEHESLLSQGWKEGHVLNALVVTASQS</sequence>
<evidence type="ECO:0000313" key="3">
    <source>
        <dbReference type="EMBL" id="OJD19067.1"/>
    </source>
</evidence>
<evidence type="ECO:0000259" key="2">
    <source>
        <dbReference type="PROSITE" id="PS50053"/>
    </source>
</evidence>
<dbReference type="Gene3D" id="1.20.225.20">
    <property type="entry name" value="Ub domain-containing protein, DC-UbP/UBTD2, N-terminal domain"/>
    <property type="match status" value="1"/>
</dbReference>
<dbReference type="InterPro" id="IPR000626">
    <property type="entry name" value="Ubiquitin-like_dom"/>
</dbReference>
<reference evidence="3 4" key="1">
    <citation type="submission" date="2015-07" db="EMBL/GenBank/DDBJ databases">
        <title>Emmonsia species relationships and genome sequence.</title>
        <authorList>
            <consortium name="The Broad Institute Genomics Platform"/>
            <person name="Cuomo C.A."/>
            <person name="Munoz J.F."/>
            <person name="Imamovic A."/>
            <person name="Priest M.E."/>
            <person name="Young S."/>
            <person name="Clay O.K."/>
            <person name="McEwen J.G."/>
        </authorList>
    </citation>
    <scope>NUCLEOTIDE SEQUENCE [LARGE SCALE GENOMIC DNA]</scope>
    <source>
        <strain evidence="3 4">UAMH 9510</strain>
    </source>
</reference>
<dbReference type="InterPro" id="IPR029071">
    <property type="entry name" value="Ubiquitin-like_domsf"/>
</dbReference>
<evidence type="ECO:0000256" key="1">
    <source>
        <dbReference type="SAM" id="MobiDB-lite"/>
    </source>
</evidence>
<accession>A0A1J9QFV1</accession>
<dbReference type="OrthoDB" id="1640476at2759"/>
<organism evidence="3 4">
    <name type="scientific">Emergomyces pasteurianus Ep9510</name>
    <dbReference type="NCBI Taxonomy" id="1447872"/>
    <lineage>
        <taxon>Eukaryota</taxon>
        <taxon>Fungi</taxon>
        <taxon>Dikarya</taxon>
        <taxon>Ascomycota</taxon>
        <taxon>Pezizomycotina</taxon>
        <taxon>Eurotiomycetes</taxon>
        <taxon>Eurotiomycetidae</taxon>
        <taxon>Onygenales</taxon>
        <taxon>Ajellomycetaceae</taxon>
        <taxon>Emergomyces</taxon>
    </lineage>
</organism>
<protein>
    <recommendedName>
        <fullName evidence="2">Ubiquitin-like domain-containing protein</fullName>
    </recommendedName>
</protein>
<dbReference type="Gene3D" id="3.10.20.90">
    <property type="entry name" value="Phosphatidylinositol 3-kinase Catalytic Subunit, Chain A, domain 1"/>
    <property type="match status" value="1"/>
</dbReference>
<dbReference type="VEuPathDB" id="FungiDB:AJ78_00940"/>
<evidence type="ECO:0000313" key="4">
    <source>
        <dbReference type="Proteomes" id="UP000182235"/>
    </source>
</evidence>
<dbReference type="InterPro" id="IPR039869">
    <property type="entry name" value="UBTD1/2"/>
</dbReference>
<name>A0A1J9QFV1_9EURO</name>
<dbReference type="EMBL" id="LGRN01000018">
    <property type="protein sequence ID" value="OJD19067.1"/>
    <property type="molecule type" value="Genomic_DNA"/>
</dbReference>
<feature type="domain" description="Ubiquitin-like" evidence="2">
    <location>
        <begin position="217"/>
        <end position="290"/>
    </location>
</feature>
<gene>
    <name evidence="3" type="ORF">AJ78_00940</name>
</gene>
<dbReference type="InterPro" id="IPR038169">
    <property type="entry name" value="DC-UbP/UBTD2_N_sf"/>
</dbReference>
<dbReference type="InterPro" id="IPR032752">
    <property type="entry name" value="DC-UbP/UBTD2_N"/>
</dbReference>
<comment type="caution">
    <text evidence="3">The sequence shown here is derived from an EMBL/GenBank/DDBJ whole genome shotgun (WGS) entry which is preliminary data.</text>
</comment>
<dbReference type="Pfam" id="PF16455">
    <property type="entry name" value="UBD"/>
    <property type="match status" value="1"/>
</dbReference>
<dbReference type="AlphaFoldDB" id="A0A1J9QFV1"/>
<dbReference type="SUPFAM" id="SSF54236">
    <property type="entry name" value="Ubiquitin-like"/>
    <property type="match status" value="1"/>
</dbReference>
<keyword evidence="4" id="KW-1185">Reference proteome</keyword>
<dbReference type="PANTHER" id="PTHR13609">
    <property type="entry name" value="UBIQUITIN DOMAIN CONTAINING 1 PROTEIN-RELATED"/>
    <property type="match status" value="1"/>
</dbReference>
<dbReference type="PROSITE" id="PS50053">
    <property type="entry name" value="UBIQUITIN_2"/>
    <property type="match status" value="1"/>
</dbReference>
<feature type="region of interest" description="Disordered" evidence="1">
    <location>
        <begin position="1"/>
        <end position="44"/>
    </location>
</feature>